<dbReference type="PANTHER" id="PTHR16189:SF2">
    <property type="entry name" value="AMINO ACID TRANSPORTER TRANSMEMBRANE DOMAIN-CONTAINING PROTEIN"/>
    <property type="match status" value="1"/>
</dbReference>
<feature type="transmembrane region" description="Helical" evidence="6">
    <location>
        <begin position="185"/>
        <end position="201"/>
    </location>
</feature>
<feature type="transmembrane region" description="Helical" evidence="6">
    <location>
        <begin position="18"/>
        <end position="38"/>
    </location>
</feature>
<evidence type="ECO:0000256" key="3">
    <source>
        <dbReference type="ARBA" id="ARBA00022989"/>
    </source>
</evidence>
<reference evidence="9" key="1">
    <citation type="journal article" date="2023" name="Commun. Biol.">
        <title>Genome analysis of Parmales, the sister group of diatoms, reveals the evolutionary specialization of diatoms from phago-mixotrophs to photoautotrophs.</title>
        <authorList>
            <person name="Ban H."/>
            <person name="Sato S."/>
            <person name="Yoshikawa S."/>
            <person name="Yamada K."/>
            <person name="Nakamura Y."/>
            <person name="Ichinomiya M."/>
            <person name="Sato N."/>
            <person name="Blanc-Mathieu R."/>
            <person name="Endo H."/>
            <person name="Kuwata A."/>
            <person name="Ogata H."/>
        </authorList>
    </citation>
    <scope>NUCLEOTIDE SEQUENCE [LARGE SCALE GENOMIC DNA]</scope>
    <source>
        <strain evidence="9">NIES 3700</strain>
    </source>
</reference>
<dbReference type="EMBL" id="BRXW01000103">
    <property type="protein sequence ID" value="GMI06674.1"/>
    <property type="molecule type" value="Genomic_DNA"/>
</dbReference>
<proteinExistence type="predicted"/>
<feature type="transmembrane region" description="Helical" evidence="6">
    <location>
        <begin position="213"/>
        <end position="233"/>
    </location>
</feature>
<feature type="transmembrane region" description="Helical" evidence="6">
    <location>
        <begin position="290"/>
        <end position="313"/>
    </location>
</feature>
<dbReference type="GO" id="GO:0016020">
    <property type="term" value="C:membrane"/>
    <property type="evidence" value="ECO:0007669"/>
    <property type="project" value="UniProtKB-SubCell"/>
</dbReference>
<keyword evidence="9" id="KW-1185">Reference proteome</keyword>
<dbReference type="InterPro" id="IPR013057">
    <property type="entry name" value="AA_transpt_TM"/>
</dbReference>
<name>A0A9W7CL95_9STRA</name>
<dbReference type="OrthoDB" id="294541at2759"/>
<sequence>MCFTVNYIMGTGFLTLPWAFNSAGVLLSLLTLSFVCLISDVSKDYILETMCRADVLFRVRGKSEGRNIKSLSIHSAVDLVKLETGTNPSKYGSITHNPDPPTSETTGLLSSNDATSPLPLVRSRKFEVVELCSIFLGEKGSSLYIFTLGLYMYGTLWAYTSVFANACSYALPMEKVLGVDGLDDYIIYVFLFASIVVPLTCMELKEQVGVQVFLSLCRFVMVVIMVGSVSYAMNSESAQFDDQTGGHGAALVNWKGLYKMLPIAVYANIFHHSIPGLSSPVKDKSKLSMIFGSTFAFGMVAYGLIGGVVAWYFGDSIDQSANLNWVGYHAGTGVQTSDGNWIHKSFFTSLIAYFVVVFPATDVVSAFPLNGITLGNSLMGIWFGPDIREYENDPKTVKMFRLVAAIPSIIGACFLRDLGFITAYTGITGFAIAFTFPALLNIKSKRACNRAGVDPVTAYSRGFISSDGFSYVVAVFGGGLILFVFVSLVYEQSINKAEME</sequence>
<dbReference type="Proteomes" id="UP001165122">
    <property type="component" value="Unassembled WGS sequence"/>
</dbReference>
<comment type="subcellular location">
    <subcellularLocation>
        <location evidence="1">Membrane</location>
    </subcellularLocation>
</comment>
<organism evidence="8 9">
    <name type="scientific">Triparma laevis f. longispina</name>
    <dbReference type="NCBI Taxonomy" id="1714387"/>
    <lineage>
        <taxon>Eukaryota</taxon>
        <taxon>Sar</taxon>
        <taxon>Stramenopiles</taxon>
        <taxon>Ochrophyta</taxon>
        <taxon>Bolidophyceae</taxon>
        <taxon>Parmales</taxon>
        <taxon>Triparmaceae</taxon>
        <taxon>Triparma</taxon>
    </lineage>
</organism>
<evidence type="ECO:0000313" key="8">
    <source>
        <dbReference type="EMBL" id="GMI06674.1"/>
    </source>
</evidence>
<feature type="transmembrane region" description="Helical" evidence="6">
    <location>
        <begin position="421"/>
        <end position="440"/>
    </location>
</feature>
<keyword evidence="3 6" id="KW-1133">Transmembrane helix</keyword>
<feature type="region of interest" description="Disordered" evidence="5">
    <location>
        <begin position="89"/>
        <end position="111"/>
    </location>
</feature>
<evidence type="ECO:0000256" key="5">
    <source>
        <dbReference type="SAM" id="MobiDB-lite"/>
    </source>
</evidence>
<feature type="transmembrane region" description="Helical" evidence="6">
    <location>
        <begin position="469"/>
        <end position="490"/>
    </location>
</feature>
<dbReference type="PANTHER" id="PTHR16189">
    <property type="entry name" value="TRANSMEMBRANE PROTEIN 104-RELATED"/>
    <property type="match status" value="1"/>
</dbReference>
<protein>
    <recommendedName>
        <fullName evidence="7">Amino acid transporter transmembrane domain-containing protein</fullName>
    </recommendedName>
</protein>
<evidence type="ECO:0000256" key="4">
    <source>
        <dbReference type="ARBA" id="ARBA00023136"/>
    </source>
</evidence>
<feature type="transmembrane region" description="Helical" evidence="6">
    <location>
        <begin position="143"/>
        <end position="165"/>
    </location>
</feature>
<evidence type="ECO:0000259" key="7">
    <source>
        <dbReference type="Pfam" id="PF01490"/>
    </source>
</evidence>
<keyword evidence="2 6" id="KW-0812">Transmembrane</keyword>
<evidence type="ECO:0000256" key="6">
    <source>
        <dbReference type="SAM" id="Phobius"/>
    </source>
</evidence>
<gene>
    <name evidence="8" type="ORF">TrLO_g604</name>
</gene>
<feature type="transmembrane region" description="Helical" evidence="6">
    <location>
        <begin position="350"/>
        <end position="378"/>
    </location>
</feature>
<dbReference type="AlphaFoldDB" id="A0A9W7CL95"/>
<accession>A0A9W7CL95</accession>
<evidence type="ECO:0000313" key="9">
    <source>
        <dbReference type="Proteomes" id="UP001165122"/>
    </source>
</evidence>
<evidence type="ECO:0000256" key="1">
    <source>
        <dbReference type="ARBA" id="ARBA00004370"/>
    </source>
</evidence>
<comment type="caution">
    <text evidence="8">The sequence shown here is derived from an EMBL/GenBank/DDBJ whole genome shotgun (WGS) entry which is preliminary data.</text>
</comment>
<evidence type="ECO:0000256" key="2">
    <source>
        <dbReference type="ARBA" id="ARBA00022692"/>
    </source>
</evidence>
<dbReference type="Pfam" id="PF01490">
    <property type="entry name" value="Aa_trans"/>
    <property type="match status" value="1"/>
</dbReference>
<feature type="domain" description="Amino acid transporter transmembrane" evidence="7">
    <location>
        <begin position="130"/>
        <end position="445"/>
    </location>
</feature>
<keyword evidence="4 6" id="KW-0472">Membrane</keyword>